<evidence type="ECO:0000313" key="4">
    <source>
        <dbReference type="Proteomes" id="UP001242288"/>
    </source>
</evidence>
<dbReference type="EMBL" id="JAPKHW010000037">
    <property type="protein sequence ID" value="MCX4150119.1"/>
    <property type="molecule type" value="Genomic_DNA"/>
</dbReference>
<dbReference type="RefSeq" id="WP_171925648.1">
    <property type="nucleotide sequence ID" value="NZ_JAMXWF010000037.1"/>
</dbReference>
<evidence type="ECO:0000313" key="2">
    <source>
        <dbReference type="EMBL" id="MDQ6411936.1"/>
    </source>
</evidence>
<protein>
    <submittedName>
        <fullName evidence="2">Uncharacterized protein</fullName>
    </submittedName>
</protein>
<accession>A0AAP5ERN3</accession>
<dbReference type="AlphaFoldDB" id="A0AAP5ERN3"/>
<evidence type="ECO:0000313" key="1">
    <source>
        <dbReference type="EMBL" id="MCX4150119.1"/>
    </source>
</evidence>
<dbReference type="EMBL" id="JAMXWF010000037">
    <property type="protein sequence ID" value="MDQ6411936.1"/>
    <property type="molecule type" value="Genomic_DNA"/>
</dbReference>
<dbReference type="Proteomes" id="UP001242288">
    <property type="component" value="Unassembled WGS sequence"/>
</dbReference>
<gene>
    <name evidence="2" type="ORF">NIE36_32870</name>
    <name evidence="1" type="ORF">OSB80_32940</name>
</gene>
<organism evidence="2 4">
    <name type="scientific">Paraburkholderia madseniana</name>
    <dbReference type="NCBI Taxonomy" id="2599607"/>
    <lineage>
        <taxon>Bacteria</taxon>
        <taxon>Pseudomonadati</taxon>
        <taxon>Pseudomonadota</taxon>
        <taxon>Betaproteobacteria</taxon>
        <taxon>Burkholderiales</taxon>
        <taxon>Burkholderiaceae</taxon>
        <taxon>Paraburkholderia</taxon>
    </lineage>
</organism>
<name>A0AAP5ERN3_9BURK</name>
<reference evidence="2" key="1">
    <citation type="submission" date="2022-06" db="EMBL/GenBank/DDBJ databases">
        <title>PHB producers.</title>
        <authorList>
            <person name="Besaury L."/>
        </authorList>
    </citation>
    <scope>NUCLEOTIDE SEQUENCE</scope>
    <source>
        <strain evidence="2 3">SEWS6</strain>
    </source>
</reference>
<proteinExistence type="predicted"/>
<sequence length="49" mass="5605">MSKLLQREARVPVVEKPSRNGNCFFIEGIKHKKPLSMVDQVKHFPAEIA</sequence>
<evidence type="ECO:0000313" key="3">
    <source>
        <dbReference type="Proteomes" id="UP001209412"/>
    </source>
</evidence>
<comment type="caution">
    <text evidence="2">The sequence shown here is derived from an EMBL/GenBank/DDBJ whole genome shotgun (WGS) entry which is preliminary data.</text>
</comment>
<keyword evidence="3" id="KW-1185">Reference proteome</keyword>
<dbReference type="Proteomes" id="UP001209412">
    <property type="component" value="Unassembled WGS sequence"/>
</dbReference>